<accession>A0ABV2KTT3</accession>
<comment type="caution">
    <text evidence="1">The sequence shown here is derived from an EMBL/GenBank/DDBJ whole genome shotgun (WGS) entry which is preliminary data.</text>
</comment>
<dbReference type="Proteomes" id="UP001549167">
    <property type="component" value="Unassembled WGS sequence"/>
</dbReference>
<dbReference type="RefSeq" id="WP_354219589.1">
    <property type="nucleotide sequence ID" value="NZ_JBEPMX010000004.1"/>
</dbReference>
<dbReference type="InterPro" id="IPR045527">
    <property type="entry name" value="DUF6470"/>
</dbReference>
<gene>
    <name evidence="1" type="ORF">ABID56_001082</name>
</gene>
<evidence type="ECO:0000313" key="1">
    <source>
        <dbReference type="EMBL" id="MET3682992.1"/>
    </source>
</evidence>
<protein>
    <submittedName>
        <fullName evidence="1">Uncharacterized protein</fullName>
    </submittedName>
</protein>
<dbReference type="EMBL" id="JBEPMX010000004">
    <property type="protein sequence ID" value="MET3682992.1"/>
    <property type="molecule type" value="Genomic_DNA"/>
</dbReference>
<evidence type="ECO:0000313" key="2">
    <source>
        <dbReference type="Proteomes" id="UP001549167"/>
    </source>
</evidence>
<dbReference type="Pfam" id="PF20074">
    <property type="entry name" value="DUF6470"/>
    <property type="match status" value="1"/>
</dbReference>
<proteinExistence type="predicted"/>
<name>A0ABV2KTT3_9BACI</name>
<reference evidence="1 2" key="1">
    <citation type="submission" date="2024-06" db="EMBL/GenBank/DDBJ databases">
        <title>Genomic Encyclopedia of Type Strains, Phase IV (KMG-IV): sequencing the most valuable type-strain genomes for metagenomic binning, comparative biology and taxonomic classification.</title>
        <authorList>
            <person name="Goeker M."/>
        </authorList>
    </citation>
    <scope>NUCLEOTIDE SEQUENCE [LARGE SCALE GENOMIC DNA]</scope>
    <source>
        <strain evidence="1 2">DSM 23520</strain>
    </source>
</reference>
<keyword evidence="2" id="KW-1185">Reference proteome</keyword>
<organism evidence="1 2">
    <name type="scientific">Alkalibacillus flavidus</name>
    <dbReference type="NCBI Taxonomy" id="546021"/>
    <lineage>
        <taxon>Bacteria</taxon>
        <taxon>Bacillati</taxon>
        <taxon>Bacillota</taxon>
        <taxon>Bacilli</taxon>
        <taxon>Bacillales</taxon>
        <taxon>Bacillaceae</taxon>
        <taxon>Alkalibacillus</taxon>
    </lineage>
</organism>
<sequence>MMQLPPVSYTIQRGKIGIESQDAQVQITQQGADLQISQSEADLQIEKIPSKLTIDQTEAWRDMGIISVEESVRQNAQEGQQNAMEGIARRAREGDEMMRIENGTDAITQIAKRNIPNPKKDFNIGWIPSSQFAVDINYDPGDVNIEATPNKPIIEAQPNKPQIDYQPGNVNTFIRQEPQFDINVNIASWRQSQFDYKI</sequence>